<feature type="transmembrane region" description="Helical" evidence="6">
    <location>
        <begin position="488"/>
        <end position="505"/>
    </location>
</feature>
<gene>
    <name evidence="8" type="ORF">BDV28DRAFT_163059</name>
</gene>
<evidence type="ECO:0000313" key="9">
    <source>
        <dbReference type="Proteomes" id="UP000327118"/>
    </source>
</evidence>
<comment type="subcellular location">
    <subcellularLocation>
        <location evidence="1">Membrane</location>
        <topology evidence="1">Multi-pass membrane protein</topology>
    </subcellularLocation>
</comment>
<feature type="transmembrane region" description="Helical" evidence="6">
    <location>
        <begin position="411"/>
        <end position="433"/>
    </location>
</feature>
<dbReference type="PANTHER" id="PTHR43341">
    <property type="entry name" value="AMINO ACID PERMEASE"/>
    <property type="match status" value="1"/>
</dbReference>
<feature type="transmembrane region" description="Helical" evidence="6">
    <location>
        <begin position="50"/>
        <end position="72"/>
    </location>
</feature>
<organism evidence="8 9">
    <name type="scientific">Aspergillus coremiiformis</name>
    <dbReference type="NCBI Taxonomy" id="138285"/>
    <lineage>
        <taxon>Eukaryota</taxon>
        <taxon>Fungi</taxon>
        <taxon>Dikarya</taxon>
        <taxon>Ascomycota</taxon>
        <taxon>Pezizomycotina</taxon>
        <taxon>Eurotiomycetes</taxon>
        <taxon>Eurotiomycetidae</taxon>
        <taxon>Eurotiales</taxon>
        <taxon>Aspergillaceae</taxon>
        <taxon>Aspergillus</taxon>
        <taxon>Aspergillus subgen. Circumdati</taxon>
    </lineage>
</organism>
<accession>A0A5N6ZH51</accession>
<feature type="transmembrane region" description="Helical" evidence="6">
    <location>
        <begin position="125"/>
        <end position="151"/>
    </location>
</feature>
<dbReference type="AlphaFoldDB" id="A0A5N6ZH51"/>
<keyword evidence="9" id="KW-1185">Reference proteome</keyword>
<dbReference type="InterPro" id="IPR050524">
    <property type="entry name" value="APC_YAT"/>
</dbReference>
<evidence type="ECO:0000256" key="4">
    <source>
        <dbReference type="ARBA" id="ARBA00023136"/>
    </source>
</evidence>
<reference evidence="9" key="1">
    <citation type="submission" date="2019-04" db="EMBL/GenBank/DDBJ databases">
        <title>Friends and foes A comparative genomics studyof 23 Aspergillus species from section Flavi.</title>
        <authorList>
            <consortium name="DOE Joint Genome Institute"/>
            <person name="Kjaerbolling I."/>
            <person name="Vesth T."/>
            <person name="Frisvad J.C."/>
            <person name="Nybo J.L."/>
            <person name="Theobald S."/>
            <person name="Kildgaard S."/>
            <person name="Isbrandt T."/>
            <person name="Kuo A."/>
            <person name="Sato A."/>
            <person name="Lyhne E.K."/>
            <person name="Kogle M.E."/>
            <person name="Wiebenga A."/>
            <person name="Kun R.S."/>
            <person name="Lubbers R.J."/>
            <person name="Makela M.R."/>
            <person name="Barry K."/>
            <person name="Chovatia M."/>
            <person name="Clum A."/>
            <person name="Daum C."/>
            <person name="Haridas S."/>
            <person name="He G."/>
            <person name="LaButti K."/>
            <person name="Lipzen A."/>
            <person name="Mondo S."/>
            <person name="Riley R."/>
            <person name="Salamov A."/>
            <person name="Simmons B.A."/>
            <person name="Magnuson J.K."/>
            <person name="Henrissat B."/>
            <person name="Mortensen U.H."/>
            <person name="Larsen T.O."/>
            <person name="Devries R.P."/>
            <person name="Grigoriev I.V."/>
            <person name="Machida M."/>
            <person name="Baker S.E."/>
            <person name="Andersen M.R."/>
        </authorList>
    </citation>
    <scope>NUCLEOTIDE SEQUENCE [LARGE SCALE GENOMIC DNA]</scope>
    <source>
        <strain evidence="9">CBS 553.77</strain>
    </source>
</reference>
<feature type="transmembrane region" description="Helical" evidence="6">
    <location>
        <begin position="158"/>
        <end position="179"/>
    </location>
</feature>
<evidence type="ECO:0000256" key="2">
    <source>
        <dbReference type="ARBA" id="ARBA00022692"/>
    </source>
</evidence>
<feature type="transmembrane region" description="Helical" evidence="6">
    <location>
        <begin position="79"/>
        <end position="105"/>
    </location>
</feature>
<feature type="transmembrane region" description="Helical" evidence="6">
    <location>
        <begin position="336"/>
        <end position="355"/>
    </location>
</feature>
<dbReference type="OrthoDB" id="10062876at2759"/>
<feature type="transmembrane region" description="Helical" evidence="6">
    <location>
        <begin position="279"/>
        <end position="300"/>
    </location>
</feature>
<feature type="transmembrane region" description="Helical" evidence="6">
    <location>
        <begin position="382"/>
        <end position="399"/>
    </location>
</feature>
<feature type="compositionally biased region" description="Polar residues" evidence="5">
    <location>
        <begin position="1"/>
        <end position="12"/>
    </location>
</feature>
<feature type="transmembrane region" description="Helical" evidence="6">
    <location>
        <begin position="185"/>
        <end position="208"/>
    </location>
</feature>
<feature type="domain" description="Amino acid permease/ SLC12A" evidence="7">
    <location>
        <begin position="50"/>
        <end position="511"/>
    </location>
</feature>
<proteinExistence type="predicted"/>
<evidence type="ECO:0000256" key="1">
    <source>
        <dbReference type="ARBA" id="ARBA00004141"/>
    </source>
</evidence>
<dbReference type="Gene3D" id="1.20.1740.10">
    <property type="entry name" value="Amino acid/polyamine transporter I"/>
    <property type="match status" value="1"/>
</dbReference>
<keyword evidence="4 6" id="KW-0472">Membrane</keyword>
<protein>
    <submittedName>
        <fullName evidence="8">General amino acid permease-like protein AGP2</fullName>
    </submittedName>
</protein>
<dbReference type="Pfam" id="PF00324">
    <property type="entry name" value="AA_permease"/>
    <property type="match status" value="1"/>
</dbReference>
<feature type="transmembrane region" description="Helical" evidence="6">
    <location>
        <begin position="454"/>
        <end position="476"/>
    </location>
</feature>
<dbReference type="GO" id="GO:0015171">
    <property type="term" value="F:amino acid transmembrane transporter activity"/>
    <property type="evidence" value="ECO:0007669"/>
    <property type="project" value="TreeGrafter"/>
</dbReference>
<evidence type="ECO:0000256" key="6">
    <source>
        <dbReference type="SAM" id="Phobius"/>
    </source>
</evidence>
<evidence type="ECO:0000259" key="7">
    <source>
        <dbReference type="Pfam" id="PF00324"/>
    </source>
</evidence>
<dbReference type="EMBL" id="ML739052">
    <property type="protein sequence ID" value="KAE8355440.1"/>
    <property type="molecule type" value="Genomic_DNA"/>
</dbReference>
<dbReference type="InterPro" id="IPR004841">
    <property type="entry name" value="AA-permease/SLC12A_dom"/>
</dbReference>
<evidence type="ECO:0000256" key="5">
    <source>
        <dbReference type="SAM" id="MobiDB-lite"/>
    </source>
</evidence>
<sequence length="558" mass="62328">MNFISRQPGATKTHNESLESKGDSANHLVPGEIIVRNEETLQRHLTSRQVQFIAIGGSIGTALFVSIGYALMHGAASTLIAFMLQCVVMAQVNNAMAEMTVFMPVSPAFIHHASAWVDQAWGFMVGWNFCVFEGLLIPFEITALDMILTFWRDDIPSAAVITTAIFLYAMTNIWAVKYFGEVEFWLAGGKLLLILILFLFTFVSMVGGNPQRDAYGFRHWSTPSPFVEYISKGDLGRFQGFLAALWQAAFTVVGPEYIACVAGETQRPRTTLKRAFQSVYWRFGLFFIGGALCVGIVLPANDPTLLRILGAGETGSGAASPFVMAMNNMHIEGLPHVINALLLTSIYSAGNAYVYTTSRSLHGLAENGHAPKCFRKCTKNGVPIYCLMVSLAFACLSYLKLGSGSVQVLTWLTNLITGGTLVTYISMCVNYLFFYRALQVQGYDRASLPYCGYFQPYGTWIALIWLVGIEIFYGYTIFLRGHWDTGSFFSHYTMAFLAIGTFTAWKIGFRSPAVRPEDADLVWIRPAIDRHEEEMGEEEHRSFHRRLMSVMNRKRRFT</sequence>
<feature type="region of interest" description="Disordered" evidence="5">
    <location>
        <begin position="1"/>
        <end position="25"/>
    </location>
</feature>
<keyword evidence="2 6" id="KW-0812">Transmembrane</keyword>
<evidence type="ECO:0000256" key="3">
    <source>
        <dbReference type="ARBA" id="ARBA00022989"/>
    </source>
</evidence>
<dbReference type="GO" id="GO:0016020">
    <property type="term" value="C:membrane"/>
    <property type="evidence" value="ECO:0007669"/>
    <property type="project" value="UniProtKB-SubCell"/>
</dbReference>
<feature type="compositionally biased region" description="Basic and acidic residues" evidence="5">
    <location>
        <begin position="13"/>
        <end position="24"/>
    </location>
</feature>
<dbReference type="PANTHER" id="PTHR43341:SF6">
    <property type="entry name" value="AMINO ACID TRANSPORTER (EUROFUNG)"/>
    <property type="match status" value="1"/>
</dbReference>
<dbReference type="PIRSF" id="PIRSF006060">
    <property type="entry name" value="AA_transporter"/>
    <property type="match status" value="1"/>
</dbReference>
<name>A0A5N6ZH51_9EURO</name>
<dbReference type="Proteomes" id="UP000327118">
    <property type="component" value="Unassembled WGS sequence"/>
</dbReference>
<evidence type="ECO:0000313" key="8">
    <source>
        <dbReference type="EMBL" id="KAE8355440.1"/>
    </source>
</evidence>
<keyword evidence="3 6" id="KW-1133">Transmembrane helix</keyword>